<sequence>MDSSKISAATFSLFLVVLFYIYTVESLCCFDRVFSFGDSMTDTGNDCRLVDGKCAALKPPFGETYFHQPNGRHSDGRLIVDFIAQAYGLPPMPPSMGGNTPEYFQSGANFAVAAARALNNSAYRKVTGMDPPFPQDHSLSIQLQSFKDLLPIISQGSSVNAFMSSSPFVVGEIGGVEYVFGLGSKKSVDEMKSWVPYIVAAIGSAVNDLINLGATTLIVPGNYAIGCAPSYMTQFRSNNTGNYDILTGCLKSLNEFTVYHNTMLMQELDKQRLIHPLAKIIYADYYGAQTQLYLNKLDFPAPLYACCGGPAPYNFSTTIQCGNKGSQSCPNPENYISWDGSHLTEAAANHAIADGILYGPFAIPPL</sequence>
<dbReference type="Gene3D" id="3.40.50.1110">
    <property type="entry name" value="SGNH hydrolase"/>
    <property type="match status" value="1"/>
</dbReference>
<name>A0AAD6F1E7_9POAL</name>
<protein>
    <submittedName>
        <fullName evidence="4">Uncharacterized protein</fullName>
    </submittedName>
</protein>
<dbReference type="EMBL" id="JAMRDG010000001">
    <property type="protein sequence ID" value="KAJ3709032.1"/>
    <property type="molecule type" value="Genomic_DNA"/>
</dbReference>
<evidence type="ECO:0000256" key="2">
    <source>
        <dbReference type="ARBA" id="ARBA00023180"/>
    </source>
</evidence>
<dbReference type="InterPro" id="IPR036514">
    <property type="entry name" value="SGNH_hydro_sf"/>
</dbReference>
<evidence type="ECO:0000256" key="3">
    <source>
        <dbReference type="SAM" id="SignalP"/>
    </source>
</evidence>
<keyword evidence="5" id="KW-1185">Reference proteome</keyword>
<proteinExistence type="inferred from homology"/>
<dbReference type="Pfam" id="PF00657">
    <property type="entry name" value="Lipase_GDSL"/>
    <property type="match status" value="1"/>
</dbReference>
<accession>A0AAD6F1E7</accession>
<dbReference type="AlphaFoldDB" id="A0AAD6F1E7"/>
<dbReference type="GO" id="GO:0016788">
    <property type="term" value="F:hydrolase activity, acting on ester bonds"/>
    <property type="evidence" value="ECO:0007669"/>
    <property type="project" value="InterPro"/>
</dbReference>
<dbReference type="PANTHER" id="PTHR22835">
    <property type="entry name" value="ZINC FINGER FYVE DOMAIN CONTAINING PROTEIN"/>
    <property type="match status" value="1"/>
</dbReference>
<dbReference type="Proteomes" id="UP001210211">
    <property type="component" value="Unassembled WGS sequence"/>
</dbReference>
<evidence type="ECO:0000313" key="5">
    <source>
        <dbReference type="Proteomes" id="UP001210211"/>
    </source>
</evidence>
<evidence type="ECO:0000313" key="4">
    <source>
        <dbReference type="EMBL" id="KAJ3709032.1"/>
    </source>
</evidence>
<organism evidence="4 5">
    <name type="scientific">Rhynchospora tenuis</name>
    <dbReference type="NCBI Taxonomy" id="198213"/>
    <lineage>
        <taxon>Eukaryota</taxon>
        <taxon>Viridiplantae</taxon>
        <taxon>Streptophyta</taxon>
        <taxon>Embryophyta</taxon>
        <taxon>Tracheophyta</taxon>
        <taxon>Spermatophyta</taxon>
        <taxon>Magnoliopsida</taxon>
        <taxon>Liliopsida</taxon>
        <taxon>Poales</taxon>
        <taxon>Cyperaceae</taxon>
        <taxon>Cyperoideae</taxon>
        <taxon>Rhynchosporeae</taxon>
        <taxon>Rhynchospora</taxon>
    </lineage>
</organism>
<dbReference type="PANTHER" id="PTHR22835:SF663">
    <property type="entry name" value="LIPASE-LIKE"/>
    <property type="match status" value="1"/>
</dbReference>
<gene>
    <name evidence="4" type="ORF">LUZ61_012737</name>
</gene>
<comment type="caution">
    <text evidence="4">The sequence shown here is derived from an EMBL/GenBank/DDBJ whole genome shotgun (WGS) entry which is preliminary data.</text>
</comment>
<feature type="chain" id="PRO_5042162953" evidence="3">
    <location>
        <begin position="27"/>
        <end position="366"/>
    </location>
</feature>
<evidence type="ECO:0000256" key="1">
    <source>
        <dbReference type="ARBA" id="ARBA00008668"/>
    </source>
</evidence>
<keyword evidence="3" id="KW-0732">Signal</keyword>
<feature type="signal peptide" evidence="3">
    <location>
        <begin position="1"/>
        <end position="26"/>
    </location>
</feature>
<dbReference type="InterPro" id="IPR001087">
    <property type="entry name" value="GDSL"/>
</dbReference>
<comment type="similarity">
    <text evidence="1">Belongs to the 'GDSL' lipolytic enzyme family.</text>
</comment>
<reference evidence="4 5" key="1">
    <citation type="journal article" date="2022" name="Cell">
        <title>Repeat-based holocentromeres influence genome architecture and karyotype evolution.</title>
        <authorList>
            <person name="Hofstatter P.G."/>
            <person name="Thangavel G."/>
            <person name="Lux T."/>
            <person name="Neumann P."/>
            <person name="Vondrak T."/>
            <person name="Novak P."/>
            <person name="Zhang M."/>
            <person name="Costa L."/>
            <person name="Castellani M."/>
            <person name="Scott A."/>
            <person name="Toegelov H."/>
            <person name="Fuchs J."/>
            <person name="Mata-Sucre Y."/>
            <person name="Dias Y."/>
            <person name="Vanzela A.L.L."/>
            <person name="Huettel B."/>
            <person name="Almeida C.C.S."/>
            <person name="Simkova H."/>
            <person name="Souza G."/>
            <person name="Pedrosa-Harand A."/>
            <person name="Macas J."/>
            <person name="Mayer K.F.X."/>
            <person name="Houben A."/>
            <person name="Marques A."/>
        </authorList>
    </citation>
    <scope>NUCLEOTIDE SEQUENCE [LARGE SCALE GENOMIC DNA]</scope>
    <source>
        <strain evidence="4">RhyTen1mFocal</strain>
    </source>
</reference>
<keyword evidence="2" id="KW-0325">Glycoprotein</keyword>